<name>A0A124GFF9_RHILI</name>
<dbReference type="InterPro" id="IPR001672">
    <property type="entry name" value="G6P_Isomerase"/>
</dbReference>
<comment type="caution">
    <text evidence="10">The sequence shown here is derived from an EMBL/GenBank/DDBJ whole genome shotgun (WGS) entry which is preliminary data.</text>
</comment>
<dbReference type="SUPFAM" id="SSF53697">
    <property type="entry name" value="SIS domain"/>
    <property type="match status" value="1"/>
</dbReference>
<evidence type="ECO:0000313" key="11">
    <source>
        <dbReference type="Proteomes" id="UP000053176"/>
    </source>
</evidence>
<comment type="pathway">
    <text evidence="8">Carbohydrate biosynthesis; gluconeogenesis.</text>
</comment>
<dbReference type="Proteomes" id="UP000053176">
    <property type="component" value="Unassembled WGS sequence"/>
</dbReference>
<sequence>MDQSAFDKQLAALRDQRAAAKGTMREAFAADPKRFERFSATDGDLLLDWSKCAVDADTMAMLEKLAAAADLAGRRAAMFEGKKINITENRAVLHTALRNLTGKGVVVDGQDTKADVIAVLDAMGAFADDIRSGKAAGATGKKITDIVNIGIGGSDLGPAMVTLALAPYHDGPRAHYVSNVDGAHIHDTLKGLSPETTLFIIASKTFTTVETMTNAETARKWVEKALGKEAIGKHFAAVSTALDLVAKFGIASDRVFGFWDWVGGRYSVWSAIGLPVMIAIGPRNFRAFLDGAHEMDEHFRSAPLQKNLPVLLGLIGWWHRVVCKYPARAVIPYDQRLSRLPAYLQQLDMESNGKSVTLDGGAVTTPTGPLVWGEPGTNGQHAFFQLLHQGTDFIPVEFLAAAVGHEPELKHQHDLLLANCLAQSEAFMKGRTLEEARTQMLAKGMKPADVDRIAPHRVFSGNRPSLTILYRKLDPRTLGRLIALYEHRVFVEGTLFNINSFDQWGVELGKELATGLLPVVEGKETAAKRDASTAGLVAYIHQLRGAE</sequence>
<comment type="subcellular location">
    <subcellularLocation>
        <location evidence="8">Cytoplasm</location>
    </subcellularLocation>
</comment>
<dbReference type="InterPro" id="IPR023096">
    <property type="entry name" value="G6P_Isomerase_C"/>
</dbReference>
<feature type="active site" evidence="8">
    <location>
        <position position="510"/>
    </location>
</feature>
<dbReference type="EMBL" id="LPWA01000164">
    <property type="protein sequence ID" value="KUM23508.1"/>
    <property type="molecule type" value="Genomic_DNA"/>
</dbReference>
<evidence type="ECO:0000256" key="5">
    <source>
        <dbReference type="ARBA" id="ARBA00023152"/>
    </source>
</evidence>
<evidence type="ECO:0000256" key="4">
    <source>
        <dbReference type="ARBA" id="ARBA00022490"/>
    </source>
</evidence>
<dbReference type="PANTHER" id="PTHR11469:SF1">
    <property type="entry name" value="GLUCOSE-6-PHOSPHATE ISOMERASE"/>
    <property type="match status" value="1"/>
</dbReference>
<dbReference type="GO" id="GO:0006096">
    <property type="term" value="P:glycolytic process"/>
    <property type="evidence" value="ECO:0007669"/>
    <property type="project" value="UniProtKB-UniRule"/>
</dbReference>
<evidence type="ECO:0000256" key="7">
    <source>
        <dbReference type="ARBA" id="ARBA00029321"/>
    </source>
</evidence>
<dbReference type="UniPathway" id="UPA00109">
    <property type="reaction ID" value="UER00181"/>
</dbReference>
<keyword evidence="5 8" id="KW-0324">Glycolysis</keyword>
<dbReference type="EC" id="5.3.1.9" evidence="8"/>
<accession>A0A124GFF9</accession>
<dbReference type="InterPro" id="IPR035482">
    <property type="entry name" value="SIS_PGI_2"/>
</dbReference>
<dbReference type="PANTHER" id="PTHR11469">
    <property type="entry name" value="GLUCOSE-6-PHOSPHATE ISOMERASE"/>
    <property type="match status" value="1"/>
</dbReference>
<evidence type="ECO:0000256" key="1">
    <source>
        <dbReference type="ARBA" id="ARBA00004926"/>
    </source>
</evidence>
<dbReference type="PROSITE" id="PS00174">
    <property type="entry name" value="P_GLUCOSE_ISOMERASE_2"/>
    <property type="match status" value="1"/>
</dbReference>
<feature type="active site" description="Proton donor" evidence="8">
    <location>
        <position position="350"/>
    </location>
</feature>
<comment type="pathway">
    <text evidence="1 8 9">Carbohydrate degradation; glycolysis; D-glyceraldehyde 3-phosphate and glycerone phosphate from D-glucose: step 2/4.</text>
</comment>
<dbReference type="Gene3D" id="3.40.50.10490">
    <property type="entry name" value="Glucose-6-phosphate isomerase like protein, domain 1"/>
    <property type="match status" value="2"/>
</dbReference>
<proteinExistence type="inferred from homology"/>
<dbReference type="PROSITE" id="PS51463">
    <property type="entry name" value="P_GLUCOSE_ISOMERASE_3"/>
    <property type="match status" value="1"/>
</dbReference>
<evidence type="ECO:0000256" key="2">
    <source>
        <dbReference type="ARBA" id="ARBA00006604"/>
    </source>
</evidence>
<dbReference type="GO" id="GO:0048029">
    <property type="term" value="F:monosaccharide binding"/>
    <property type="evidence" value="ECO:0007669"/>
    <property type="project" value="TreeGrafter"/>
</dbReference>
<evidence type="ECO:0000256" key="3">
    <source>
        <dbReference type="ARBA" id="ARBA00022432"/>
    </source>
</evidence>
<protein>
    <recommendedName>
        <fullName evidence="8">Glucose-6-phosphate isomerase</fullName>
        <shortName evidence="8">GPI</shortName>
        <ecNumber evidence="8">5.3.1.9</ecNumber>
    </recommendedName>
    <alternativeName>
        <fullName evidence="8">Phosphoglucose isomerase</fullName>
        <shortName evidence="8">PGI</shortName>
    </alternativeName>
    <alternativeName>
        <fullName evidence="8">Phosphohexose isomerase</fullName>
        <shortName evidence="8">PHI</shortName>
    </alternativeName>
</protein>
<keyword evidence="6 8" id="KW-0413">Isomerase</keyword>
<dbReference type="FunFam" id="3.40.50.10490:FF:000018">
    <property type="entry name" value="Glucose-6-phosphate isomerase"/>
    <property type="match status" value="1"/>
</dbReference>
<dbReference type="HAMAP" id="MF_00473">
    <property type="entry name" value="G6P_isomerase"/>
    <property type="match status" value="1"/>
</dbReference>
<keyword evidence="4 8" id="KW-0963">Cytoplasm</keyword>
<comment type="catalytic activity">
    <reaction evidence="7 8 9">
        <text>alpha-D-glucose 6-phosphate = beta-D-fructose 6-phosphate</text>
        <dbReference type="Rhea" id="RHEA:11816"/>
        <dbReference type="ChEBI" id="CHEBI:57634"/>
        <dbReference type="ChEBI" id="CHEBI:58225"/>
        <dbReference type="EC" id="5.3.1.9"/>
    </reaction>
</comment>
<dbReference type="GO" id="GO:0097367">
    <property type="term" value="F:carbohydrate derivative binding"/>
    <property type="evidence" value="ECO:0007669"/>
    <property type="project" value="InterPro"/>
</dbReference>
<dbReference type="Pfam" id="PF00342">
    <property type="entry name" value="PGI"/>
    <property type="match status" value="1"/>
</dbReference>
<evidence type="ECO:0000256" key="6">
    <source>
        <dbReference type="ARBA" id="ARBA00023235"/>
    </source>
</evidence>
<dbReference type="GO" id="GO:0051156">
    <property type="term" value="P:glucose 6-phosphate metabolic process"/>
    <property type="evidence" value="ECO:0007669"/>
    <property type="project" value="TreeGrafter"/>
</dbReference>
<dbReference type="PRINTS" id="PR00662">
    <property type="entry name" value="G6PISOMERASE"/>
</dbReference>
<reference evidence="10 11" key="1">
    <citation type="submission" date="2015-12" db="EMBL/GenBank/DDBJ databases">
        <title>Draft genome sequence of Mesorhizobium sp. UFLA 01-765, a multitolerant efficient symbiont and plant-growth promoting strain isolated from Zn-mining soil using Leucaena leucocephala as a trap plant.</title>
        <authorList>
            <person name="Rangel W.M."/>
            <person name="Thijs S."/>
            <person name="Longatti S.M."/>
            <person name="Moreira F.M."/>
            <person name="Weyens N."/>
            <person name="Vangronsveld J."/>
            <person name="Van Hamme J.D."/>
            <person name="Bottos E.M."/>
            <person name="Rineau F."/>
        </authorList>
    </citation>
    <scope>NUCLEOTIDE SEQUENCE [LARGE SCALE GENOMIC DNA]</scope>
    <source>
        <strain evidence="10 11">UFLA 01-765</strain>
    </source>
</reference>
<dbReference type="GO" id="GO:0006094">
    <property type="term" value="P:gluconeogenesis"/>
    <property type="evidence" value="ECO:0007669"/>
    <property type="project" value="UniProtKB-UniRule"/>
</dbReference>
<comment type="function">
    <text evidence="8">Catalyzes the reversible isomerization of glucose-6-phosphate to fructose-6-phosphate.</text>
</comment>
<dbReference type="CDD" id="cd05015">
    <property type="entry name" value="SIS_PGI_1"/>
    <property type="match status" value="1"/>
</dbReference>
<evidence type="ECO:0000313" key="10">
    <source>
        <dbReference type="EMBL" id="KUM23508.1"/>
    </source>
</evidence>
<comment type="similarity">
    <text evidence="2 8 9">Belongs to the GPI family.</text>
</comment>
<dbReference type="InterPro" id="IPR018189">
    <property type="entry name" value="Phosphoglucose_isomerase_CS"/>
</dbReference>
<dbReference type="CDD" id="cd05016">
    <property type="entry name" value="SIS_PGI_2"/>
    <property type="match status" value="1"/>
</dbReference>
<dbReference type="InterPro" id="IPR046348">
    <property type="entry name" value="SIS_dom_sf"/>
</dbReference>
<keyword evidence="3 8" id="KW-0312">Gluconeogenesis</keyword>
<evidence type="ECO:0000256" key="8">
    <source>
        <dbReference type="HAMAP-Rule" id="MF_00473"/>
    </source>
</evidence>
<dbReference type="GO" id="GO:0005829">
    <property type="term" value="C:cytosol"/>
    <property type="evidence" value="ECO:0007669"/>
    <property type="project" value="TreeGrafter"/>
</dbReference>
<organism evidence="10 11">
    <name type="scientific">Rhizobium loti</name>
    <name type="common">Mesorhizobium loti</name>
    <dbReference type="NCBI Taxonomy" id="381"/>
    <lineage>
        <taxon>Bacteria</taxon>
        <taxon>Pseudomonadati</taxon>
        <taxon>Pseudomonadota</taxon>
        <taxon>Alphaproteobacteria</taxon>
        <taxon>Hyphomicrobiales</taxon>
        <taxon>Phyllobacteriaceae</taxon>
        <taxon>Mesorhizobium</taxon>
    </lineage>
</organism>
<dbReference type="UniPathway" id="UPA00138"/>
<dbReference type="AlphaFoldDB" id="A0A124GFF9"/>
<dbReference type="Gene3D" id="1.10.1390.10">
    <property type="match status" value="1"/>
</dbReference>
<dbReference type="InterPro" id="IPR035476">
    <property type="entry name" value="SIS_PGI_1"/>
</dbReference>
<gene>
    <name evidence="8" type="primary">pgi</name>
    <name evidence="10" type="ORF">AU467_09140</name>
</gene>
<evidence type="ECO:0000256" key="9">
    <source>
        <dbReference type="RuleBase" id="RU000612"/>
    </source>
</evidence>
<dbReference type="NCBIfam" id="NF001211">
    <property type="entry name" value="PRK00179.1"/>
    <property type="match status" value="1"/>
</dbReference>
<dbReference type="OrthoDB" id="140919at2"/>
<feature type="active site" evidence="8">
    <location>
        <position position="381"/>
    </location>
</feature>
<dbReference type="PROSITE" id="PS00765">
    <property type="entry name" value="P_GLUCOSE_ISOMERASE_1"/>
    <property type="match status" value="1"/>
</dbReference>
<dbReference type="GO" id="GO:0004347">
    <property type="term" value="F:glucose-6-phosphate isomerase activity"/>
    <property type="evidence" value="ECO:0007669"/>
    <property type="project" value="UniProtKB-UniRule"/>
</dbReference>